<evidence type="ECO:0000313" key="2">
    <source>
        <dbReference type="EMBL" id="KAH3775992.1"/>
    </source>
</evidence>
<dbReference type="Pfam" id="PF01909">
    <property type="entry name" value="NTP_transf_2"/>
    <property type="match status" value="1"/>
</dbReference>
<comment type="caution">
    <text evidence="2">The sequence shown here is derived from an EMBL/GenBank/DDBJ whole genome shotgun (WGS) entry which is preliminary data.</text>
</comment>
<gene>
    <name evidence="2" type="ORF">DPMN_177403</name>
</gene>
<dbReference type="InterPro" id="IPR043519">
    <property type="entry name" value="NT_sf"/>
</dbReference>
<dbReference type="GO" id="GO:0016779">
    <property type="term" value="F:nucleotidyltransferase activity"/>
    <property type="evidence" value="ECO:0007669"/>
    <property type="project" value="InterPro"/>
</dbReference>
<keyword evidence="3" id="KW-1185">Reference proteome</keyword>
<evidence type="ECO:0000313" key="3">
    <source>
        <dbReference type="Proteomes" id="UP000828390"/>
    </source>
</evidence>
<accession>A0A9D4E8Y2</accession>
<feature type="domain" description="Polymerase nucleotidyl transferase" evidence="1">
    <location>
        <begin position="42"/>
        <end position="92"/>
    </location>
</feature>
<reference evidence="2" key="2">
    <citation type="submission" date="2020-11" db="EMBL/GenBank/DDBJ databases">
        <authorList>
            <person name="McCartney M.A."/>
            <person name="Auch B."/>
            <person name="Kono T."/>
            <person name="Mallez S."/>
            <person name="Becker A."/>
            <person name="Gohl D.M."/>
            <person name="Silverstein K.A.T."/>
            <person name="Koren S."/>
            <person name="Bechman K.B."/>
            <person name="Herman A."/>
            <person name="Abrahante J.E."/>
            <person name="Garbe J."/>
        </authorList>
    </citation>
    <scope>NUCLEOTIDE SEQUENCE</scope>
    <source>
        <strain evidence="2">Duluth1</strain>
        <tissue evidence="2">Whole animal</tissue>
    </source>
</reference>
<dbReference type="InterPro" id="IPR002934">
    <property type="entry name" value="Polymerase_NTP_transf_dom"/>
</dbReference>
<protein>
    <recommendedName>
        <fullName evidence="1">Polymerase nucleotidyl transferase domain-containing protein</fullName>
    </recommendedName>
</protein>
<organism evidence="2 3">
    <name type="scientific">Dreissena polymorpha</name>
    <name type="common">Zebra mussel</name>
    <name type="synonym">Mytilus polymorpha</name>
    <dbReference type="NCBI Taxonomy" id="45954"/>
    <lineage>
        <taxon>Eukaryota</taxon>
        <taxon>Metazoa</taxon>
        <taxon>Spiralia</taxon>
        <taxon>Lophotrochozoa</taxon>
        <taxon>Mollusca</taxon>
        <taxon>Bivalvia</taxon>
        <taxon>Autobranchia</taxon>
        <taxon>Heteroconchia</taxon>
        <taxon>Euheterodonta</taxon>
        <taxon>Imparidentia</taxon>
        <taxon>Neoheterodontei</taxon>
        <taxon>Myida</taxon>
        <taxon>Dreissenoidea</taxon>
        <taxon>Dreissenidae</taxon>
        <taxon>Dreissena</taxon>
    </lineage>
</organism>
<name>A0A9D4E8Y2_DREPO</name>
<evidence type="ECO:0000259" key="1">
    <source>
        <dbReference type="Pfam" id="PF01909"/>
    </source>
</evidence>
<dbReference type="AlphaFoldDB" id="A0A9D4E8Y2"/>
<dbReference type="Proteomes" id="UP000828390">
    <property type="component" value="Unassembled WGS sequence"/>
</dbReference>
<dbReference type="OrthoDB" id="6151876at2759"/>
<reference evidence="2" key="1">
    <citation type="journal article" date="2019" name="bioRxiv">
        <title>The Genome of the Zebra Mussel, Dreissena polymorpha: A Resource for Invasive Species Research.</title>
        <authorList>
            <person name="McCartney M.A."/>
            <person name="Auch B."/>
            <person name="Kono T."/>
            <person name="Mallez S."/>
            <person name="Zhang Y."/>
            <person name="Obille A."/>
            <person name="Becker A."/>
            <person name="Abrahante J.E."/>
            <person name="Garbe J."/>
            <person name="Badalamenti J.P."/>
            <person name="Herman A."/>
            <person name="Mangelson H."/>
            <person name="Liachko I."/>
            <person name="Sullivan S."/>
            <person name="Sone E.D."/>
            <person name="Koren S."/>
            <person name="Silverstein K.A.T."/>
            <person name="Beckman K.B."/>
            <person name="Gohl D.M."/>
        </authorList>
    </citation>
    <scope>NUCLEOTIDE SEQUENCE</scope>
    <source>
        <strain evidence="2">Duluth1</strain>
        <tissue evidence="2">Whole animal</tissue>
    </source>
</reference>
<dbReference type="SUPFAM" id="SSF81301">
    <property type="entry name" value="Nucleotidyltransferase"/>
    <property type="match status" value="1"/>
</dbReference>
<sequence length="274" mass="32017">MEIPEHFAELSIRMSEALDESGAGKETVLERRRTFLWREQMEKIAMKLQGRNVECFHFGSQSEGTTIPGLQSDIDLLISFNNENIITEWEDWKAGIKNYLMLRDDTTPPQQYLLQAFKDYIPEPETSLVNDTLVRKDSGQVLFSAERHKQFIAYFDRAQGEAIYNGPSVSFVHNWDIVNASYVRKSLPETELWIDRCRGRHWPPVQLIEAARVASCFLVPAGHPDSDYKHEEWRLSPNLIERMLIFSFNITQIKCYIVLKLIKNLYFLILWEIL</sequence>
<dbReference type="EMBL" id="JAIWYP010000009">
    <property type="protein sequence ID" value="KAH3775992.1"/>
    <property type="molecule type" value="Genomic_DNA"/>
</dbReference>
<proteinExistence type="predicted"/>